<gene>
    <name evidence="1" type="ORF">NT2_18_00030</name>
</gene>
<comment type="caution">
    <text evidence="1">The sequence shown here is derived from an EMBL/GenBank/DDBJ whole genome shotgun (WGS) entry which is preliminary data.</text>
</comment>
<dbReference type="EMBL" id="BASZ01000018">
    <property type="protein sequence ID" value="GAD51102.1"/>
    <property type="molecule type" value="Genomic_DNA"/>
</dbReference>
<keyword evidence="2" id="KW-1185">Reference proteome</keyword>
<evidence type="ECO:0000313" key="1">
    <source>
        <dbReference type="EMBL" id="GAD51102.1"/>
    </source>
</evidence>
<organism evidence="1 2">
    <name type="scientific">Caenibius tardaugens NBRC 16725</name>
    <dbReference type="NCBI Taxonomy" id="1219035"/>
    <lineage>
        <taxon>Bacteria</taxon>
        <taxon>Pseudomonadati</taxon>
        <taxon>Pseudomonadota</taxon>
        <taxon>Alphaproteobacteria</taxon>
        <taxon>Sphingomonadales</taxon>
        <taxon>Erythrobacteraceae</taxon>
        <taxon>Caenibius</taxon>
    </lineage>
</organism>
<proteinExistence type="predicted"/>
<dbReference type="AlphaFoldDB" id="U2YQV7"/>
<sequence>MLTANVFLPGPFLHTERFGHEKQTLRGSIGWLRNTHPMQLLEPLCRFDVARHGKIAQGQE</sequence>
<reference evidence="1 2" key="1">
    <citation type="submission" date="2013-09" db="EMBL/GenBank/DDBJ databases">
        <title>Whole genome shotgun sequence of Novosphingobium tardaugens NBRC 16725.</title>
        <authorList>
            <person name="Isaki S."/>
            <person name="Hosoyama A."/>
            <person name="Tsuchikane K."/>
            <person name="Katsumata H."/>
            <person name="Ando Y."/>
            <person name="Yamazaki S."/>
            <person name="Fujita N."/>
        </authorList>
    </citation>
    <scope>NUCLEOTIDE SEQUENCE [LARGE SCALE GENOMIC DNA]</scope>
    <source>
        <strain evidence="1 2">NBRC 16725</strain>
    </source>
</reference>
<name>U2YQV7_9SPHN</name>
<accession>U2YQV7</accession>
<protein>
    <submittedName>
        <fullName evidence="1">Uncharacterized protein</fullName>
    </submittedName>
</protein>
<dbReference type="Proteomes" id="UP000016568">
    <property type="component" value="Unassembled WGS sequence"/>
</dbReference>
<evidence type="ECO:0000313" key="2">
    <source>
        <dbReference type="Proteomes" id="UP000016568"/>
    </source>
</evidence>